<evidence type="ECO:0000256" key="6">
    <source>
        <dbReference type="ARBA" id="ARBA00022777"/>
    </source>
</evidence>
<evidence type="ECO:0000259" key="12">
    <source>
        <dbReference type="Pfam" id="PF07730"/>
    </source>
</evidence>
<dbReference type="InterPro" id="IPR050482">
    <property type="entry name" value="Sensor_HK_TwoCompSys"/>
</dbReference>
<evidence type="ECO:0000256" key="9">
    <source>
        <dbReference type="SAM" id="MobiDB-lite"/>
    </source>
</evidence>
<evidence type="ECO:0000256" key="7">
    <source>
        <dbReference type="ARBA" id="ARBA00022840"/>
    </source>
</evidence>
<dbReference type="Pfam" id="PF02518">
    <property type="entry name" value="HATPase_c"/>
    <property type="match status" value="1"/>
</dbReference>
<comment type="catalytic activity">
    <reaction evidence="1">
        <text>ATP + protein L-histidine = ADP + protein N-phospho-L-histidine.</text>
        <dbReference type="EC" id="2.7.13.3"/>
    </reaction>
</comment>
<dbReference type="SUPFAM" id="SSF55874">
    <property type="entry name" value="ATPase domain of HSP90 chaperone/DNA topoisomerase II/histidine kinase"/>
    <property type="match status" value="1"/>
</dbReference>
<keyword evidence="10" id="KW-1133">Transmembrane helix</keyword>
<dbReference type="Gene3D" id="1.20.5.1930">
    <property type="match status" value="1"/>
</dbReference>
<feature type="transmembrane region" description="Helical" evidence="10">
    <location>
        <begin position="113"/>
        <end position="146"/>
    </location>
</feature>
<dbReference type="RefSeq" id="WP_135850768.1">
    <property type="nucleotide sequence ID" value="NZ_RHPJ01000004.1"/>
</dbReference>
<dbReference type="InterPro" id="IPR055558">
    <property type="entry name" value="DUF7134"/>
</dbReference>
<keyword evidence="15" id="KW-1185">Reference proteome</keyword>
<evidence type="ECO:0000256" key="8">
    <source>
        <dbReference type="ARBA" id="ARBA00023012"/>
    </source>
</evidence>
<sequence length="451" mass="47292">MTSEDVRTPAAPQVPPGSGAPPHAPAAPIEPTPEFTELTARRLGPVRAFFVRHPVVMDVLVMAWFGVPAIFSLLLAGVDAPGGRLTTSRLVTAIVCSLATVVVLWWRRRAPVVALVVITVLAVIAAVVTYNTSGLELAVAFGVYAVAASGGPRRAWPAFGGATLVVVAAVVWGGAALDAVTISAEDGVEITALTYQITGASVVVMFNLVAIAIGTSVHNRRQHVASIIDRGNRLALERDQREQIAVVDERNRIARELHDVVAHSLTVMITLSDGAAGIAERDPTRARSTMQDVSETGRAALADMRRVLGVLRTDNLGASLEPSPTQGVDDLVSQFRGAGLRVELVRAGGPLPADSGLRLAVYRIVQEALTNVLRYAPLSPAVTVGLDRTPSAVVVDVSNLAGPGNHPQGGGSGRGLIGMRERVAVFGGTLEAGATPQGWRVRALLPWEDEA</sequence>
<dbReference type="Pfam" id="PF07730">
    <property type="entry name" value="HisKA_3"/>
    <property type="match status" value="1"/>
</dbReference>
<keyword evidence="6 14" id="KW-0418">Kinase</keyword>
<feature type="domain" description="Histidine kinase/HSP90-like ATPase" evidence="11">
    <location>
        <begin position="359"/>
        <end position="447"/>
    </location>
</feature>
<gene>
    <name evidence="14" type="ORF">SERN_2769</name>
</gene>
<dbReference type="GO" id="GO:0000155">
    <property type="term" value="F:phosphorelay sensor kinase activity"/>
    <property type="evidence" value="ECO:0007669"/>
    <property type="project" value="InterPro"/>
</dbReference>
<feature type="transmembrane region" description="Helical" evidence="10">
    <location>
        <begin position="90"/>
        <end position="107"/>
    </location>
</feature>
<evidence type="ECO:0000313" key="15">
    <source>
        <dbReference type="Proteomes" id="UP000297318"/>
    </source>
</evidence>
<dbReference type="PANTHER" id="PTHR24421">
    <property type="entry name" value="NITRATE/NITRITE SENSOR PROTEIN NARX-RELATED"/>
    <property type="match status" value="1"/>
</dbReference>
<evidence type="ECO:0000256" key="4">
    <source>
        <dbReference type="ARBA" id="ARBA00022679"/>
    </source>
</evidence>
<dbReference type="GO" id="GO:0046983">
    <property type="term" value="F:protein dimerization activity"/>
    <property type="evidence" value="ECO:0007669"/>
    <property type="project" value="InterPro"/>
</dbReference>
<keyword evidence="7" id="KW-0067">ATP-binding</keyword>
<feature type="transmembrane region" description="Helical" evidence="10">
    <location>
        <begin position="197"/>
        <end position="217"/>
    </location>
</feature>
<dbReference type="AlphaFoldDB" id="A0A4Z1DZ82"/>
<protein>
    <recommendedName>
        <fullName evidence="2">histidine kinase</fullName>
        <ecNumber evidence="2">2.7.13.3</ecNumber>
    </recommendedName>
</protein>
<proteinExistence type="predicted"/>
<comment type="caution">
    <text evidence="14">The sequence shown here is derived from an EMBL/GenBank/DDBJ whole genome shotgun (WGS) entry which is preliminary data.</text>
</comment>
<dbReference type="Proteomes" id="UP000297318">
    <property type="component" value="Unassembled WGS sequence"/>
</dbReference>
<evidence type="ECO:0000256" key="1">
    <source>
        <dbReference type="ARBA" id="ARBA00000085"/>
    </source>
</evidence>
<name>A0A4Z1DZ82_9MICO</name>
<keyword evidence="10" id="KW-0812">Transmembrane</keyword>
<evidence type="ECO:0000256" key="2">
    <source>
        <dbReference type="ARBA" id="ARBA00012438"/>
    </source>
</evidence>
<organism evidence="14 15">
    <name type="scientific">Serinibacter arcticus</name>
    <dbReference type="NCBI Taxonomy" id="1655435"/>
    <lineage>
        <taxon>Bacteria</taxon>
        <taxon>Bacillati</taxon>
        <taxon>Actinomycetota</taxon>
        <taxon>Actinomycetes</taxon>
        <taxon>Micrococcales</taxon>
        <taxon>Beutenbergiaceae</taxon>
        <taxon>Serinibacter</taxon>
    </lineage>
</organism>
<keyword evidence="3" id="KW-0597">Phosphoprotein</keyword>
<evidence type="ECO:0000259" key="13">
    <source>
        <dbReference type="Pfam" id="PF23539"/>
    </source>
</evidence>
<dbReference type="CDD" id="cd16917">
    <property type="entry name" value="HATPase_UhpB-NarQ-NarX-like"/>
    <property type="match status" value="1"/>
</dbReference>
<dbReference type="EMBL" id="RHPJ01000004">
    <property type="protein sequence ID" value="TGO04178.1"/>
    <property type="molecule type" value="Genomic_DNA"/>
</dbReference>
<feature type="domain" description="DUF7134" evidence="13">
    <location>
        <begin position="47"/>
        <end position="221"/>
    </location>
</feature>
<evidence type="ECO:0000256" key="3">
    <source>
        <dbReference type="ARBA" id="ARBA00022553"/>
    </source>
</evidence>
<feature type="domain" description="Signal transduction histidine kinase subgroup 3 dimerisation and phosphoacceptor" evidence="12">
    <location>
        <begin position="249"/>
        <end position="315"/>
    </location>
</feature>
<feature type="region of interest" description="Disordered" evidence="9">
    <location>
        <begin position="1"/>
        <end position="31"/>
    </location>
</feature>
<keyword evidence="4" id="KW-0808">Transferase</keyword>
<accession>A0A4Z1DZ82</accession>
<feature type="compositionally biased region" description="Pro residues" evidence="9">
    <location>
        <begin position="12"/>
        <end position="31"/>
    </location>
</feature>
<dbReference type="GO" id="GO:0016020">
    <property type="term" value="C:membrane"/>
    <property type="evidence" value="ECO:0007669"/>
    <property type="project" value="InterPro"/>
</dbReference>
<dbReference type="InterPro" id="IPR036890">
    <property type="entry name" value="HATPase_C_sf"/>
</dbReference>
<dbReference type="InterPro" id="IPR003594">
    <property type="entry name" value="HATPase_dom"/>
</dbReference>
<dbReference type="Pfam" id="PF23539">
    <property type="entry name" value="DUF7134"/>
    <property type="match status" value="1"/>
</dbReference>
<evidence type="ECO:0000259" key="11">
    <source>
        <dbReference type="Pfam" id="PF02518"/>
    </source>
</evidence>
<dbReference type="EC" id="2.7.13.3" evidence="2"/>
<dbReference type="Gene3D" id="3.30.565.10">
    <property type="entry name" value="Histidine kinase-like ATPase, C-terminal domain"/>
    <property type="match status" value="1"/>
</dbReference>
<dbReference type="GO" id="GO:0005524">
    <property type="term" value="F:ATP binding"/>
    <property type="evidence" value="ECO:0007669"/>
    <property type="project" value="UniProtKB-KW"/>
</dbReference>
<evidence type="ECO:0000256" key="10">
    <source>
        <dbReference type="SAM" id="Phobius"/>
    </source>
</evidence>
<feature type="transmembrane region" description="Helical" evidence="10">
    <location>
        <begin position="59"/>
        <end position="78"/>
    </location>
</feature>
<dbReference type="InterPro" id="IPR011712">
    <property type="entry name" value="Sig_transdc_His_kin_sub3_dim/P"/>
</dbReference>
<keyword evidence="10" id="KW-0472">Membrane</keyword>
<keyword evidence="5" id="KW-0547">Nucleotide-binding</keyword>
<dbReference type="OrthoDB" id="227596at2"/>
<dbReference type="PANTHER" id="PTHR24421:SF10">
    <property type="entry name" value="NITRATE_NITRITE SENSOR PROTEIN NARQ"/>
    <property type="match status" value="1"/>
</dbReference>
<evidence type="ECO:0000313" key="14">
    <source>
        <dbReference type="EMBL" id="TGO04178.1"/>
    </source>
</evidence>
<keyword evidence="8" id="KW-0902">Two-component regulatory system</keyword>
<reference evidence="14 15" key="1">
    <citation type="submission" date="2018-11" db="EMBL/GenBank/DDBJ databases">
        <title>Complete genome sequencing of the Actinobacteria Serinibacter sp. K3-2.</title>
        <authorList>
            <person name="Rakitin A.L."/>
            <person name="Beletsky A.V."/>
            <person name="Mardanov A.V."/>
            <person name="Ravin N.V."/>
            <person name="Gromova A.S."/>
            <person name="Filippova S.N."/>
            <person name="Gal'Chenko V.F."/>
        </authorList>
    </citation>
    <scope>NUCLEOTIDE SEQUENCE [LARGE SCALE GENOMIC DNA]</scope>
    <source>
        <strain evidence="14 15">K3-2</strain>
    </source>
</reference>
<evidence type="ECO:0000256" key="5">
    <source>
        <dbReference type="ARBA" id="ARBA00022741"/>
    </source>
</evidence>
<feature type="transmembrane region" description="Helical" evidence="10">
    <location>
        <begin position="158"/>
        <end position="177"/>
    </location>
</feature>